<accession>A0A0F9N2K0</accession>
<proteinExistence type="predicted"/>
<dbReference type="EMBL" id="LAZR01007781">
    <property type="protein sequence ID" value="KKM83000.1"/>
    <property type="molecule type" value="Genomic_DNA"/>
</dbReference>
<keyword evidence="1" id="KW-1133">Transmembrane helix</keyword>
<comment type="caution">
    <text evidence="2">The sequence shown here is derived from an EMBL/GenBank/DDBJ whole genome shotgun (WGS) entry which is preliminary data.</text>
</comment>
<evidence type="ECO:0000313" key="2">
    <source>
        <dbReference type="EMBL" id="KKM83000.1"/>
    </source>
</evidence>
<evidence type="ECO:0008006" key="3">
    <source>
        <dbReference type="Google" id="ProtNLM"/>
    </source>
</evidence>
<protein>
    <recommendedName>
        <fullName evidence="3">Bacterial Ig-like domain-containing protein</fullName>
    </recommendedName>
</protein>
<organism evidence="2">
    <name type="scientific">marine sediment metagenome</name>
    <dbReference type="NCBI Taxonomy" id="412755"/>
    <lineage>
        <taxon>unclassified sequences</taxon>
        <taxon>metagenomes</taxon>
        <taxon>ecological metagenomes</taxon>
    </lineage>
</organism>
<keyword evidence="1" id="KW-0812">Transmembrane</keyword>
<dbReference type="AlphaFoldDB" id="A0A0F9N2K0"/>
<sequence>MKIKKLPLILLGSSIIISSLLIGIFLGLPDNTEKPENIDTTFPTVEITSLTNTTYPKATHLLEITATDNMAVETIWYNRNGLNITYTSPHYITFNQGLQTIYAWAIDYSGNIATSVITFTIDTTFPIAEITSLTNTSYPEATLLLEITATDNIAVETIWYNWNGLNITYTSPHYITFNQGQNTMYAWINDSAGNIATSTTTFTIDTTFPIVEITSLINKTYKSTNQLLEITATDNILVDTIWYNWNDVNITYNSPQYIKFNQGLNTLRVWVNDSVGNIAKANITFTTVNTNFTSKWDTNLISFSSSSNNQVKLPLQSVGTYDFTVDWGDGTQD</sequence>
<gene>
    <name evidence="2" type="ORF">LCGC14_1313860</name>
</gene>
<keyword evidence="1" id="KW-0472">Membrane</keyword>
<reference evidence="2" key="1">
    <citation type="journal article" date="2015" name="Nature">
        <title>Complex archaea that bridge the gap between prokaryotes and eukaryotes.</title>
        <authorList>
            <person name="Spang A."/>
            <person name="Saw J.H."/>
            <person name="Jorgensen S.L."/>
            <person name="Zaremba-Niedzwiedzka K."/>
            <person name="Martijn J."/>
            <person name="Lind A.E."/>
            <person name="van Eijk R."/>
            <person name="Schleper C."/>
            <person name="Guy L."/>
            <person name="Ettema T.J."/>
        </authorList>
    </citation>
    <scope>NUCLEOTIDE SEQUENCE</scope>
</reference>
<name>A0A0F9N2K0_9ZZZZ</name>
<feature type="transmembrane region" description="Helical" evidence="1">
    <location>
        <begin position="7"/>
        <end position="28"/>
    </location>
</feature>
<evidence type="ECO:0000256" key="1">
    <source>
        <dbReference type="SAM" id="Phobius"/>
    </source>
</evidence>